<dbReference type="InterPro" id="IPR002937">
    <property type="entry name" value="Amino_oxidase"/>
</dbReference>
<keyword evidence="6" id="KW-1185">Reference proteome</keyword>
<reference evidence="5 6" key="1">
    <citation type="submission" date="2024-03" db="EMBL/GenBank/DDBJ databases">
        <title>Complete genome sequence of the green alga Chloropicon roscoffensis RCC1871.</title>
        <authorList>
            <person name="Lemieux C."/>
            <person name="Pombert J.-F."/>
            <person name="Otis C."/>
            <person name="Turmel M."/>
        </authorList>
    </citation>
    <scope>NUCLEOTIDE SEQUENCE [LARGE SCALE GENOMIC DNA]</scope>
    <source>
        <strain evidence="5 6">RCC1871</strain>
    </source>
</reference>
<dbReference type="GO" id="GO:0016491">
    <property type="term" value="F:oxidoreductase activity"/>
    <property type="evidence" value="ECO:0007669"/>
    <property type="project" value="UniProtKB-KW"/>
</dbReference>
<dbReference type="SUPFAM" id="SSF51905">
    <property type="entry name" value="FAD/NAD(P)-binding domain"/>
    <property type="match status" value="1"/>
</dbReference>
<dbReference type="AlphaFoldDB" id="A0AAX4PIV3"/>
<evidence type="ECO:0000259" key="4">
    <source>
        <dbReference type="Pfam" id="PF01593"/>
    </source>
</evidence>
<feature type="domain" description="Amine oxidase" evidence="4">
    <location>
        <begin position="55"/>
        <end position="480"/>
    </location>
</feature>
<dbReference type="InterPro" id="IPR036188">
    <property type="entry name" value="FAD/NAD-bd_sf"/>
</dbReference>
<dbReference type="Pfam" id="PF01593">
    <property type="entry name" value="Amino_oxidase"/>
    <property type="match status" value="1"/>
</dbReference>
<keyword evidence="2" id="KW-0560">Oxidoreductase</keyword>
<feature type="binding site" evidence="3">
    <location>
        <begin position="75"/>
        <end position="76"/>
    </location>
    <ligand>
        <name>FAD</name>
        <dbReference type="ChEBI" id="CHEBI:57692"/>
    </ligand>
</feature>
<dbReference type="PRINTS" id="PR00757">
    <property type="entry name" value="AMINEOXDASEF"/>
</dbReference>
<comment type="cofactor">
    <cofactor evidence="1">
        <name>FAD</name>
        <dbReference type="ChEBI" id="CHEBI:57692"/>
    </cofactor>
</comment>
<dbReference type="Gene3D" id="3.50.50.60">
    <property type="entry name" value="FAD/NAD(P)-binding domain"/>
    <property type="match status" value="1"/>
</dbReference>
<proteinExistence type="predicted"/>
<organism evidence="5 6">
    <name type="scientific">Chloropicon roscoffensis</name>
    <dbReference type="NCBI Taxonomy" id="1461544"/>
    <lineage>
        <taxon>Eukaryota</taxon>
        <taxon>Viridiplantae</taxon>
        <taxon>Chlorophyta</taxon>
        <taxon>Chloropicophyceae</taxon>
        <taxon>Chloropicales</taxon>
        <taxon>Chloropicaceae</taxon>
        <taxon>Chloropicon</taxon>
    </lineage>
</organism>
<dbReference type="EMBL" id="CP151514">
    <property type="protein sequence ID" value="WZN66132.1"/>
    <property type="molecule type" value="Genomic_DNA"/>
</dbReference>
<evidence type="ECO:0000256" key="1">
    <source>
        <dbReference type="ARBA" id="ARBA00001974"/>
    </source>
</evidence>
<dbReference type="PANTHER" id="PTHR42841">
    <property type="entry name" value="AMINE OXIDASE"/>
    <property type="match status" value="1"/>
</dbReference>
<evidence type="ECO:0000313" key="6">
    <source>
        <dbReference type="Proteomes" id="UP001472866"/>
    </source>
</evidence>
<protein>
    <submittedName>
        <fullName evidence="5">Flavin containing amine oxidoreductase</fullName>
    </submittedName>
</protein>
<dbReference type="Proteomes" id="UP001472866">
    <property type="component" value="Chromosome 14"/>
</dbReference>
<accession>A0AAX4PIV3</accession>
<evidence type="ECO:0000256" key="2">
    <source>
        <dbReference type="ARBA" id="ARBA00023002"/>
    </source>
</evidence>
<gene>
    <name evidence="5" type="ORF">HKI87_14g76970</name>
</gene>
<name>A0AAX4PIV3_9CHLO</name>
<evidence type="ECO:0000256" key="3">
    <source>
        <dbReference type="PIRSR" id="PIRSR601613-1"/>
    </source>
</evidence>
<evidence type="ECO:0000313" key="5">
    <source>
        <dbReference type="EMBL" id="WZN66132.1"/>
    </source>
</evidence>
<dbReference type="InterPro" id="IPR001613">
    <property type="entry name" value="Flavin_amine_oxidase"/>
</dbReference>
<sequence>MSMRSAPSARVAASTTGRGLVPVCRRRREARARAASSPNDATVVDADVVIVGAGVAGLTCAAELNDRGVSFALVEASDDVGGRVRTDFVDGFTLDRGFQIFLTAYPKAKEVLDYEALDLREFYAGAQVRYRGEFHKVADPLRHPADGVISLANPIGSVPDKILIGLYRLRAYLKPLHAVFSSEETTIARHLTEVGFSDQVVRTFFRPFLGGIFFDRSLGTTSRLFEFVMKMLATGSNCFPAGGIGAVPKQLESRLPSGSVHLNCRAGGIERRWRGEEDKVAVVAHRGDDDEEDVVVFTGRRVVVATEGPAAADLLGEATTTTTTRKPVGTVCLYFRTDEDPPSDEPILYLNGNDDDGGEESTVVNNCCFPATVSPTYAPAGQTLVSASLVGSFDDKTDEDLAAQVKAELSSWFGAAFVGTWELLKVYRIPYAQPNQEPPTDFSRKEGDGGMGVVYVCGDHTESATLDGALRSGQRCARRVCEELLLRKKE</sequence>